<evidence type="ECO:0000313" key="2">
    <source>
        <dbReference type="EMBL" id="KAJ9599836.1"/>
    </source>
</evidence>
<accession>A0AAD8AJL0</accession>
<proteinExistence type="predicted"/>
<feature type="transmembrane region" description="Helical" evidence="1">
    <location>
        <begin position="120"/>
        <end position="139"/>
    </location>
</feature>
<keyword evidence="1" id="KW-0812">Transmembrane</keyword>
<dbReference type="EMBL" id="JASPKZ010000467">
    <property type="protein sequence ID" value="KAJ9599836.1"/>
    <property type="molecule type" value="Genomic_DNA"/>
</dbReference>
<protein>
    <recommendedName>
        <fullName evidence="4">Cyclic nucleotide-binding domain-containing protein</fullName>
    </recommendedName>
</protein>
<keyword evidence="1" id="KW-1133">Transmembrane helix</keyword>
<dbReference type="PANTHER" id="PTHR45638">
    <property type="entry name" value="CYCLIC NUCLEOTIDE-GATED CATION CHANNEL SUBUNIT A"/>
    <property type="match status" value="1"/>
</dbReference>
<dbReference type="InterPro" id="IPR050866">
    <property type="entry name" value="CNG_cation_channel"/>
</dbReference>
<dbReference type="SUPFAM" id="SSF81324">
    <property type="entry name" value="Voltage-gated potassium channels"/>
    <property type="match status" value="1"/>
</dbReference>
<keyword evidence="1" id="KW-0472">Membrane</keyword>
<dbReference type="PANTHER" id="PTHR45638:SF11">
    <property type="entry name" value="CYCLIC NUCLEOTIDE-GATED CATION CHANNEL SUBUNIT A"/>
    <property type="match status" value="1"/>
</dbReference>
<dbReference type="Gene3D" id="1.10.287.70">
    <property type="match status" value="1"/>
</dbReference>
<evidence type="ECO:0008006" key="4">
    <source>
        <dbReference type="Google" id="ProtNLM"/>
    </source>
</evidence>
<dbReference type="GO" id="GO:0044877">
    <property type="term" value="F:protein-containing complex binding"/>
    <property type="evidence" value="ECO:0007669"/>
    <property type="project" value="TreeGrafter"/>
</dbReference>
<feature type="transmembrane region" description="Helical" evidence="1">
    <location>
        <begin position="146"/>
        <end position="167"/>
    </location>
</feature>
<reference evidence="2" key="2">
    <citation type="submission" date="2023-05" db="EMBL/GenBank/DDBJ databases">
        <authorList>
            <person name="Fouks B."/>
        </authorList>
    </citation>
    <scope>NUCLEOTIDE SEQUENCE</scope>
    <source>
        <strain evidence="2">Stay&amp;Tobe</strain>
        <tissue evidence="2">Testes</tissue>
    </source>
</reference>
<dbReference type="AlphaFoldDB" id="A0AAD8AJL0"/>
<dbReference type="GO" id="GO:0005221">
    <property type="term" value="F:intracellularly cyclic nucleotide-activated monoatomic cation channel activity"/>
    <property type="evidence" value="ECO:0007669"/>
    <property type="project" value="InterPro"/>
</dbReference>
<organism evidence="2 3">
    <name type="scientific">Diploptera punctata</name>
    <name type="common">Pacific beetle cockroach</name>
    <dbReference type="NCBI Taxonomy" id="6984"/>
    <lineage>
        <taxon>Eukaryota</taxon>
        <taxon>Metazoa</taxon>
        <taxon>Ecdysozoa</taxon>
        <taxon>Arthropoda</taxon>
        <taxon>Hexapoda</taxon>
        <taxon>Insecta</taxon>
        <taxon>Pterygota</taxon>
        <taxon>Neoptera</taxon>
        <taxon>Polyneoptera</taxon>
        <taxon>Dictyoptera</taxon>
        <taxon>Blattodea</taxon>
        <taxon>Blaberoidea</taxon>
        <taxon>Blaberidae</taxon>
        <taxon>Diplopterinae</taxon>
        <taxon>Diploptera</taxon>
    </lineage>
</organism>
<reference evidence="2" key="1">
    <citation type="journal article" date="2023" name="IScience">
        <title>Live-bearing cockroach genome reveals convergent evolutionary mechanisms linked to viviparity in insects and beyond.</title>
        <authorList>
            <person name="Fouks B."/>
            <person name="Harrison M.C."/>
            <person name="Mikhailova A.A."/>
            <person name="Marchal E."/>
            <person name="English S."/>
            <person name="Carruthers M."/>
            <person name="Jennings E.C."/>
            <person name="Chiamaka E.L."/>
            <person name="Frigard R.A."/>
            <person name="Pippel M."/>
            <person name="Attardo G.M."/>
            <person name="Benoit J.B."/>
            <person name="Bornberg-Bauer E."/>
            <person name="Tobe S.S."/>
        </authorList>
    </citation>
    <scope>NUCLEOTIDE SEQUENCE</scope>
    <source>
        <strain evidence="2">Stay&amp;Tobe</strain>
    </source>
</reference>
<feature type="non-terminal residue" evidence="2">
    <location>
        <position position="297"/>
    </location>
</feature>
<name>A0AAD8AJL0_DIPPU</name>
<gene>
    <name evidence="2" type="ORF">L9F63_009876</name>
</gene>
<evidence type="ECO:0000256" key="1">
    <source>
        <dbReference type="SAM" id="Phobius"/>
    </source>
</evidence>
<sequence length="297" mass="34714">IFGNLETKHSSRQTLILEARTHIEVLAIKTEIFYDLLNRYPIFLHQFNKIIAINQDFVMPLMSQQEILKQEMEDEVGSQSYSQSYSQLSASLSFRSSKSAVINVLKKHKVFLGSKTGFEFWNVLLFVCGAYVNYILTLYQAGTHEFHVSVLVIQYFIDILYFFKIYMRFHTAYEDEYGENITDLRLIANRYLHEKCGLFLDILTLLPFECISFAFGSFGSAVFLKAYVLFRLNRLGRIYKMVLSVLIKENKTQDLPCPGRLKLWDVENVHQVMEENLRKSPCRIPEELRTSKYSNTL</sequence>
<dbReference type="Proteomes" id="UP001233999">
    <property type="component" value="Unassembled WGS sequence"/>
</dbReference>
<keyword evidence="3" id="KW-1185">Reference proteome</keyword>
<comment type="caution">
    <text evidence="2">The sequence shown here is derived from an EMBL/GenBank/DDBJ whole genome shotgun (WGS) entry which is preliminary data.</text>
</comment>
<evidence type="ECO:0000313" key="3">
    <source>
        <dbReference type="Proteomes" id="UP001233999"/>
    </source>
</evidence>
<feature type="transmembrane region" description="Helical" evidence="1">
    <location>
        <begin position="211"/>
        <end position="230"/>
    </location>
</feature>